<accession>A0ABS0QUA9</accession>
<reference evidence="1 2" key="1">
    <citation type="submission" date="2020-07" db="EMBL/GenBank/DDBJ databases">
        <title>Isolated bacteria genomes of Apis mellifera.</title>
        <authorList>
            <person name="Wu J."/>
            <person name="Zheng H."/>
        </authorList>
    </citation>
    <scope>NUCLEOTIDE SEQUENCE [LARGE SCALE GENOMIC DNA]</scope>
    <source>
        <strain evidence="1 2">B14448H7</strain>
    </source>
</reference>
<name>A0ABS0QUA9_9BIFI</name>
<comment type="caution">
    <text evidence="1">The sequence shown here is derived from an EMBL/GenBank/DDBJ whole genome shotgun (WGS) entry which is preliminary data.</text>
</comment>
<evidence type="ECO:0000313" key="2">
    <source>
        <dbReference type="Proteomes" id="UP000766153"/>
    </source>
</evidence>
<gene>
    <name evidence="1" type="ORF">H3T91_01650</name>
</gene>
<dbReference type="EMBL" id="JACFRB010000001">
    <property type="protein sequence ID" value="MBI0105206.1"/>
    <property type="molecule type" value="Genomic_DNA"/>
</dbReference>
<sequence length="165" mass="18265">MADATPKPVSRLSRTIIIAETERRREITCMTYKPLTNTKRIQQLAYNVLSVGKSFCLSMSAQHQIARAIAESQPFPDTPIFTIPPSQKATHEAIGGKSFGIICSMDRVIVGFYGKTAIPIESHFWRKRAVSNALVSLISSRNSSLLGYRTLIKQHNLWGGEGTVS</sequence>
<organism evidence="1 2">
    <name type="scientific">Bifidobacterium polysaccharolyticum</name>
    <dbReference type="NCBI Taxonomy" id="2750967"/>
    <lineage>
        <taxon>Bacteria</taxon>
        <taxon>Bacillati</taxon>
        <taxon>Actinomycetota</taxon>
        <taxon>Actinomycetes</taxon>
        <taxon>Bifidobacteriales</taxon>
        <taxon>Bifidobacteriaceae</taxon>
        <taxon>Bifidobacterium</taxon>
    </lineage>
</organism>
<proteinExistence type="predicted"/>
<dbReference type="Proteomes" id="UP000766153">
    <property type="component" value="Unassembled WGS sequence"/>
</dbReference>
<evidence type="ECO:0000313" key="1">
    <source>
        <dbReference type="EMBL" id="MBI0105206.1"/>
    </source>
</evidence>
<protein>
    <submittedName>
        <fullName evidence="1">Uncharacterized protein</fullName>
    </submittedName>
</protein>
<dbReference type="RefSeq" id="WP_198207315.1">
    <property type="nucleotide sequence ID" value="NZ_JACFRB010000001.1"/>
</dbReference>
<keyword evidence="2" id="KW-1185">Reference proteome</keyword>